<dbReference type="OrthoDB" id="9771846at2"/>
<dbReference type="Pfam" id="PF00535">
    <property type="entry name" value="Glycos_transf_2"/>
    <property type="match status" value="1"/>
</dbReference>
<accession>A0A4Q2JHE1</accession>
<keyword evidence="3" id="KW-0328">Glycosyltransferase</keyword>
<comment type="similarity">
    <text evidence="2">Belongs to the glycosyltransferase 2 family.</text>
</comment>
<dbReference type="SUPFAM" id="SSF53448">
    <property type="entry name" value="Nucleotide-diphospho-sugar transferases"/>
    <property type="match status" value="1"/>
</dbReference>
<dbReference type="InterPro" id="IPR001173">
    <property type="entry name" value="Glyco_trans_2-like"/>
</dbReference>
<dbReference type="Gene3D" id="3.90.550.10">
    <property type="entry name" value="Spore Coat Polysaccharide Biosynthesis Protein SpsA, Chain A"/>
    <property type="match status" value="1"/>
</dbReference>
<comment type="pathway">
    <text evidence="1">Cell wall biogenesis; cell wall polysaccharide biosynthesis.</text>
</comment>
<comment type="caution">
    <text evidence="6">The sequence shown here is derived from an EMBL/GenBank/DDBJ whole genome shotgun (WGS) entry which is preliminary data.</text>
</comment>
<keyword evidence="4 6" id="KW-0808">Transferase</keyword>
<gene>
    <name evidence="6" type="ORF">ESO86_09215</name>
</gene>
<evidence type="ECO:0000256" key="2">
    <source>
        <dbReference type="ARBA" id="ARBA00006739"/>
    </source>
</evidence>
<keyword evidence="7" id="KW-1185">Reference proteome</keyword>
<dbReference type="PANTHER" id="PTHR43179:SF12">
    <property type="entry name" value="GALACTOFURANOSYLTRANSFERASE GLFT2"/>
    <property type="match status" value="1"/>
</dbReference>
<proteinExistence type="inferred from homology"/>
<dbReference type="InterPro" id="IPR029044">
    <property type="entry name" value="Nucleotide-diphossugar_trans"/>
</dbReference>
<feature type="domain" description="Glycosyltransferase 2-like" evidence="5">
    <location>
        <begin position="29"/>
        <end position="135"/>
    </location>
</feature>
<dbReference type="GO" id="GO:0016757">
    <property type="term" value="F:glycosyltransferase activity"/>
    <property type="evidence" value="ECO:0007669"/>
    <property type="project" value="UniProtKB-KW"/>
</dbReference>
<dbReference type="AlphaFoldDB" id="A0A4Q2JHE1"/>
<sequence>MPRSRPPRASLATAIAPRDTTPDPRVIAVVPTFHPDDDVVGNLRSLASQVDELIVVDDGTGPAADRVLDLISTEIANSRVLRLDTNSGIARALNAGVRAALGDGADFVVNTDQDTDLPAGYVAACLETFARANRVTRVGIVCTDRVNGQPSIPTWFSPEGIGLVPEAIQSGFVIARECLETAGLFDERLVIDCVDTEFCLRVRDHGFRIAIAEDTDITHALGEMVPFRPFGLTLAHRDGGHLYQYHSPFRQYYIIRNNIDLVFRNFLRRRRWTLAVVKRQIGPTFDAIVSGPKRTKHLVATVVGGVHGLLRIRGPIPPRLLRYLRS</sequence>
<dbReference type="Proteomes" id="UP000292881">
    <property type="component" value="Unassembled WGS sequence"/>
</dbReference>
<name>A0A4Q2JHE1_9MICO</name>
<evidence type="ECO:0000256" key="4">
    <source>
        <dbReference type="ARBA" id="ARBA00022679"/>
    </source>
</evidence>
<reference evidence="6 7" key="1">
    <citation type="submission" date="2019-01" db="EMBL/GenBank/DDBJ databases">
        <authorList>
            <person name="Li J."/>
        </authorList>
    </citation>
    <scope>NUCLEOTIDE SEQUENCE [LARGE SCALE GENOMIC DNA]</scope>
    <source>
        <strain evidence="6 7">CGMCC 4.7180</strain>
    </source>
</reference>
<evidence type="ECO:0000313" key="7">
    <source>
        <dbReference type="Proteomes" id="UP000292881"/>
    </source>
</evidence>
<dbReference type="PANTHER" id="PTHR43179">
    <property type="entry name" value="RHAMNOSYLTRANSFERASE WBBL"/>
    <property type="match status" value="1"/>
</dbReference>
<organism evidence="6 7">
    <name type="scientific">Agromyces binzhouensis</name>
    <dbReference type="NCBI Taxonomy" id="1817495"/>
    <lineage>
        <taxon>Bacteria</taxon>
        <taxon>Bacillati</taxon>
        <taxon>Actinomycetota</taxon>
        <taxon>Actinomycetes</taxon>
        <taxon>Micrococcales</taxon>
        <taxon>Microbacteriaceae</taxon>
        <taxon>Agromyces</taxon>
    </lineage>
</organism>
<dbReference type="EMBL" id="SDPL01000155">
    <property type="protein sequence ID" value="RXZ47132.1"/>
    <property type="molecule type" value="Genomic_DNA"/>
</dbReference>
<evidence type="ECO:0000259" key="5">
    <source>
        <dbReference type="Pfam" id="PF00535"/>
    </source>
</evidence>
<evidence type="ECO:0000256" key="3">
    <source>
        <dbReference type="ARBA" id="ARBA00022676"/>
    </source>
</evidence>
<evidence type="ECO:0000256" key="1">
    <source>
        <dbReference type="ARBA" id="ARBA00004776"/>
    </source>
</evidence>
<evidence type="ECO:0000313" key="6">
    <source>
        <dbReference type="EMBL" id="RXZ47132.1"/>
    </source>
</evidence>
<protein>
    <submittedName>
        <fullName evidence="6">Glycosyltransferase</fullName>
    </submittedName>
</protein>